<evidence type="ECO:0000313" key="2">
    <source>
        <dbReference type="EMBL" id="KAJ8600252.1"/>
    </source>
</evidence>
<organism evidence="2 3">
    <name type="scientific">Chrysophaeum taylorii</name>
    <dbReference type="NCBI Taxonomy" id="2483200"/>
    <lineage>
        <taxon>Eukaryota</taxon>
        <taxon>Sar</taxon>
        <taxon>Stramenopiles</taxon>
        <taxon>Ochrophyta</taxon>
        <taxon>Pelagophyceae</taxon>
        <taxon>Pelagomonadales</taxon>
        <taxon>Pelagomonadaceae</taxon>
        <taxon>Chrysophaeum</taxon>
    </lineage>
</organism>
<dbReference type="PANTHER" id="PTHR34044:SF1">
    <property type="entry name" value="NUCLEAR PROTEIN"/>
    <property type="match status" value="1"/>
</dbReference>
<dbReference type="EMBL" id="JAQMWT010000526">
    <property type="protein sequence ID" value="KAJ8600252.1"/>
    <property type="molecule type" value="Genomic_DNA"/>
</dbReference>
<gene>
    <name evidence="2" type="ORF">CTAYLR_002002</name>
</gene>
<feature type="chain" id="PRO_5041989289" evidence="1">
    <location>
        <begin position="20"/>
        <end position="313"/>
    </location>
</feature>
<protein>
    <submittedName>
        <fullName evidence="2">Uncharacterized protein</fullName>
    </submittedName>
</protein>
<name>A0AAD7XGB6_9STRA</name>
<reference evidence="2" key="1">
    <citation type="submission" date="2023-01" db="EMBL/GenBank/DDBJ databases">
        <title>Metagenome sequencing of chrysophaentin producing Chrysophaeum taylorii.</title>
        <authorList>
            <person name="Davison J."/>
            <person name="Bewley C."/>
        </authorList>
    </citation>
    <scope>NUCLEOTIDE SEQUENCE</scope>
    <source>
        <strain evidence="2">NIES-1699</strain>
    </source>
</reference>
<evidence type="ECO:0000256" key="1">
    <source>
        <dbReference type="SAM" id="SignalP"/>
    </source>
</evidence>
<keyword evidence="3" id="KW-1185">Reference proteome</keyword>
<evidence type="ECO:0000313" key="3">
    <source>
        <dbReference type="Proteomes" id="UP001230188"/>
    </source>
</evidence>
<comment type="caution">
    <text evidence="2">The sequence shown here is derived from an EMBL/GenBank/DDBJ whole genome shotgun (WGS) entry which is preliminary data.</text>
</comment>
<dbReference type="PANTHER" id="PTHR34044">
    <property type="entry name" value="NUCLEAR PROTEIN"/>
    <property type="match status" value="1"/>
</dbReference>
<feature type="signal peptide" evidence="1">
    <location>
        <begin position="1"/>
        <end position="19"/>
    </location>
</feature>
<sequence length="313" mass="33637">MLLLSILVVGWALVPPSTPVRRGGRVFSTELEVVEEEVAMGPPPDDPNDVPAVVVGGGRIGGLLSSLGPKDVMMTRTSGWPEDAPAEGPIYVCTRNDALDSVIDATPVDRRDDLVFLQNGMLGPYLESKGLAHATQGLVYFAVAKLGDAPVDGVTDLDPQGLTTATGKWAPAFKARLAKAGLKCHVKEGEDFQRAMLEKHVWICAFMLVGASRGCTVGEVEANYASEFDELAEEMVSAGEAALGITLAPGYLDRLKAYARSVSHFPTAIKEFSYRNGWFYKMSMDAFAAGQSDPLPIHTKLLYDLNMPLPIPI</sequence>
<dbReference type="AlphaFoldDB" id="A0AAD7XGB6"/>
<dbReference type="Proteomes" id="UP001230188">
    <property type="component" value="Unassembled WGS sequence"/>
</dbReference>
<accession>A0AAD7XGB6</accession>
<proteinExistence type="predicted"/>
<keyword evidence="1" id="KW-0732">Signal</keyword>